<accession>A0A517LIM7</accession>
<keyword evidence="2" id="KW-1185">Reference proteome</keyword>
<organism evidence="1 2">
    <name type="scientific">Venturia effusa</name>
    <dbReference type="NCBI Taxonomy" id="50376"/>
    <lineage>
        <taxon>Eukaryota</taxon>
        <taxon>Fungi</taxon>
        <taxon>Dikarya</taxon>
        <taxon>Ascomycota</taxon>
        <taxon>Pezizomycotina</taxon>
        <taxon>Dothideomycetes</taxon>
        <taxon>Pleosporomycetidae</taxon>
        <taxon>Venturiales</taxon>
        <taxon>Venturiaceae</taxon>
        <taxon>Venturia</taxon>
    </lineage>
</organism>
<protein>
    <submittedName>
        <fullName evidence="1">Uncharacterized protein</fullName>
    </submittedName>
</protein>
<name>A0A517LIM7_9PEZI</name>
<dbReference type="EMBL" id="CP042197">
    <property type="protein sequence ID" value="QDS75495.1"/>
    <property type="molecule type" value="Genomic_DNA"/>
</dbReference>
<dbReference type="Proteomes" id="UP000316270">
    <property type="component" value="Chromosome 13"/>
</dbReference>
<evidence type="ECO:0000313" key="2">
    <source>
        <dbReference type="Proteomes" id="UP000316270"/>
    </source>
</evidence>
<evidence type="ECO:0000313" key="1">
    <source>
        <dbReference type="EMBL" id="QDS75495.1"/>
    </source>
</evidence>
<reference evidence="1 2" key="1">
    <citation type="submission" date="2019-07" db="EMBL/GenBank/DDBJ databases">
        <title>Finished genome of Venturia effusa.</title>
        <authorList>
            <person name="Young C.A."/>
            <person name="Cox M.P."/>
            <person name="Ganley A.R.D."/>
            <person name="David W.J."/>
        </authorList>
    </citation>
    <scope>NUCLEOTIDE SEQUENCE [LARGE SCALE GENOMIC DNA]</scope>
    <source>
        <strain evidence="2">albino</strain>
    </source>
</reference>
<dbReference type="AlphaFoldDB" id="A0A517LIM7"/>
<gene>
    <name evidence="1" type="ORF">FKW77_004781</name>
</gene>
<sequence>MAYTLRLNPSMLQQSESLLTPHSTLSTSAPSITITLPVMAQFSDFVTENDFLKMQIIENLNTLHSADNKHAKDQELKIVTVEEGNHWRVKVMRESSLKVVLSADVKDGIDRHFNPKTLNAGLRALHGQSGHLLGDITYT</sequence>
<proteinExistence type="predicted"/>